<evidence type="ECO:0000256" key="2">
    <source>
        <dbReference type="ARBA" id="ARBA00022473"/>
    </source>
</evidence>
<keyword evidence="4" id="KW-0805">Transcription regulation</keyword>
<reference evidence="11" key="1">
    <citation type="journal article" date="2013" name="Nat. Biotechnol.">
        <title>Draft genome sequence of chickpea (Cicer arietinum) provides a resource for trait improvement.</title>
        <authorList>
            <person name="Varshney R.K."/>
            <person name="Song C."/>
            <person name="Saxena R.K."/>
            <person name="Azam S."/>
            <person name="Yu S."/>
            <person name="Sharpe A.G."/>
            <person name="Cannon S."/>
            <person name="Baek J."/>
            <person name="Rosen B.D."/>
            <person name="Tar'an B."/>
            <person name="Millan T."/>
            <person name="Zhang X."/>
            <person name="Ramsay L.D."/>
            <person name="Iwata A."/>
            <person name="Wang Y."/>
            <person name="Nelson W."/>
            <person name="Farmer A.D."/>
            <person name="Gaur P.M."/>
            <person name="Soderlund C."/>
            <person name="Penmetsa R.V."/>
            <person name="Xu C."/>
            <person name="Bharti A.K."/>
            <person name="He W."/>
            <person name="Winter P."/>
            <person name="Zhao S."/>
            <person name="Hane J.K."/>
            <person name="Carrasquilla-Garcia N."/>
            <person name="Condie J.A."/>
            <person name="Upadhyaya H.D."/>
            <person name="Luo M.C."/>
            <person name="Thudi M."/>
            <person name="Gowda C.L."/>
            <person name="Singh N.P."/>
            <person name="Lichtenzveig J."/>
            <person name="Gali K.K."/>
            <person name="Rubio J."/>
            <person name="Nadarajan N."/>
            <person name="Dolezel J."/>
            <person name="Bansal K.C."/>
            <person name="Xu X."/>
            <person name="Edwards D."/>
            <person name="Zhang G."/>
            <person name="Kahl G."/>
            <person name="Gil J."/>
            <person name="Singh K.B."/>
            <person name="Datta S.K."/>
            <person name="Jackson S.A."/>
            <person name="Wang J."/>
            <person name="Cook D.R."/>
        </authorList>
    </citation>
    <scope>NUCLEOTIDE SEQUENCE [LARGE SCALE GENOMIC DNA]</scope>
    <source>
        <strain evidence="11">cv. CDC Frontier</strain>
    </source>
</reference>
<feature type="compositionally biased region" description="Basic and acidic residues" evidence="8">
    <location>
        <begin position="164"/>
        <end position="180"/>
    </location>
</feature>
<evidence type="ECO:0000256" key="5">
    <source>
        <dbReference type="ARBA" id="ARBA00023089"/>
    </source>
</evidence>
<dbReference type="OrthoDB" id="62853at2759"/>
<feature type="compositionally biased region" description="Low complexity" evidence="8">
    <location>
        <begin position="1157"/>
        <end position="1171"/>
    </location>
</feature>
<dbReference type="Pfam" id="PF00855">
    <property type="entry name" value="PWWP"/>
    <property type="match status" value="1"/>
</dbReference>
<dbReference type="eggNOG" id="KOG1904">
    <property type="taxonomic scope" value="Eukaryota"/>
</dbReference>
<feature type="compositionally biased region" description="Polar residues" evidence="8">
    <location>
        <begin position="629"/>
        <end position="646"/>
    </location>
</feature>
<accession>A0A1S2YK32</accession>
<dbReference type="PaxDb" id="3827-XP_004505806.1"/>
<name>A0A1S2YK32_CICAR</name>
<dbReference type="GO" id="GO:0009908">
    <property type="term" value="P:flower development"/>
    <property type="evidence" value="ECO:0007669"/>
    <property type="project" value="UniProtKB-KW"/>
</dbReference>
<keyword evidence="6" id="KW-0804">Transcription</keyword>
<feature type="domain" description="PWWP" evidence="9">
    <location>
        <begin position="20"/>
        <end position="77"/>
    </location>
</feature>
<feature type="region of interest" description="Disordered" evidence="8">
    <location>
        <begin position="428"/>
        <end position="664"/>
    </location>
</feature>
<evidence type="ECO:0000256" key="3">
    <source>
        <dbReference type="ARBA" id="ARBA00022664"/>
    </source>
</evidence>
<feature type="domain" description="CID" evidence="10">
    <location>
        <begin position="815"/>
        <end position="956"/>
    </location>
</feature>
<feature type="compositionally biased region" description="Polar residues" evidence="8">
    <location>
        <begin position="153"/>
        <end position="163"/>
    </location>
</feature>
<feature type="region of interest" description="Disordered" evidence="8">
    <location>
        <begin position="107"/>
        <end position="321"/>
    </location>
</feature>
<dbReference type="InterPro" id="IPR000313">
    <property type="entry name" value="PWWP_dom"/>
</dbReference>
<keyword evidence="7" id="KW-0539">Nucleus</keyword>
<feature type="compositionally biased region" description="Polar residues" evidence="8">
    <location>
        <begin position="430"/>
        <end position="439"/>
    </location>
</feature>
<dbReference type="GO" id="GO:0005634">
    <property type="term" value="C:nucleus"/>
    <property type="evidence" value="ECO:0007669"/>
    <property type="project" value="UniProtKB-SubCell"/>
</dbReference>
<feature type="compositionally biased region" description="Polar residues" evidence="8">
    <location>
        <begin position="260"/>
        <end position="288"/>
    </location>
</feature>
<evidence type="ECO:0000256" key="8">
    <source>
        <dbReference type="SAM" id="MobiDB-lite"/>
    </source>
</evidence>
<feature type="region of interest" description="Disordered" evidence="8">
    <location>
        <begin position="1025"/>
        <end position="1044"/>
    </location>
</feature>
<comment type="subcellular location">
    <subcellularLocation>
        <location evidence="1">Nucleus</location>
    </subcellularLocation>
</comment>
<dbReference type="FunFam" id="1.25.40.90:FF:000037">
    <property type="entry name" value="Enhancer of ag-4 2"/>
    <property type="match status" value="1"/>
</dbReference>
<keyword evidence="2" id="KW-0217">Developmental protein</keyword>
<feature type="non-terminal residue" evidence="12">
    <location>
        <position position="1418"/>
    </location>
</feature>
<evidence type="ECO:0000259" key="10">
    <source>
        <dbReference type="PROSITE" id="PS51391"/>
    </source>
</evidence>
<feature type="compositionally biased region" description="Polar residues" evidence="8">
    <location>
        <begin position="653"/>
        <end position="664"/>
    </location>
</feature>
<dbReference type="Pfam" id="PF04818">
    <property type="entry name" value="CID"/>
    <property type="match status" value="1"/>
</dbReference>
<dbReference type="InterPro" id="IPR006569">
    <property type="entry name" value="CID_dom"/>
</dbReference>
<organism evidence="11 12">
    <name type="scientific">Cicer arietinum</name>
    <name type="common">Chickpea</name>
    <name type="synonym">Garbanzo</name>
    <dbReference type="NCBI Taxonomy" id="3827"/>
    <lineage>
        <taxon>Eukaryota</taxon>
        <taxon>Viridiplantae</taxon>
        <taxon>Streptophyta</taxon>
        <taxon>Embryophyta</taxon>
        <taxon>Tracheophyta</taxon>
        <taxon>Spermatophyta</taxon>
        <taxon>Magnoliopsida</taxon>
        <taxon>eudicotyledons</taxon>
        <taxon>Gunneridae</taxon>
        <taxon>Pentapetalae</taxon>
        <taxon>rosids</taxon>
        <taxon>fabids</taxon>
        <taxon>Fabales</taxon>
        <taxon>Fabaceae</taxon>
        <taxon>Papilionoideae</taxon>
        <taxon>50 kb inversion clade</taxon>
        <taxon>NPAAA clade</taxon>
        <taxon>Hologalegina</taxon>
        <taxon>IRL clade</taxon>
        <taxon>Cicereae</taxon>
        <taxon>Cicer</taxon>
    </lineage>
</organism>
<dbReference type="GeneID" id="101503645"/>
<feature type="compositionally biased region" description="Polar residues" evidence="8">
    <location>
        <begin position="1392"/>
        <end position="1402"/>
    </location>
</feature>
<feature type="compositionally biased region" description="Basic and acidic residues" evidence="8">
    <location>
        <begin position="552"/>
        <end position="575"/>
    </location>
</feature>
<evidence type="ECO:0000313" key="12">
    <source>
        <dbReference type="RefSeq" id="XP_004505806.1"/>
    </source>
</evidence>
<feature type="region of interest" description="Disordered" evidence="8">
    <location>
        <begin position="360"/>
        <end position="414"/>
    </location>
</feature>
<dbReference type="PANTHER" id="PTHR12550">
    <property type="entry name" value="HEPATOMA-DERIVED GROWTH FACTOR-RELATED"/>
    <property type="match status" value="1"/>
</dbReference>
<protein>
    <submittedName>
        <fullName evidence="12">ENHANCER OF AG-4 protein 2</fullName>
    </submittedName>
</protein>
<proteinExistence type="predicted"/>
<dbReference type="RefSeq" id="XP_004505806.1">
    <property type="nucleotide sequence ID" value="XM_004505749.3"/>
</dbReference>
<feature type="region of interest" description="Disordered" evidence="8">
    <location>
        <begin position="1108"/>
        <end position="1196"/>
    </location>
</feature>
<dbReference type="PROSITE" id="PS50812">
    <property type="entry name" value="PWWP"/>
    <property type="match status" value="1"/>
</dbReference>
<evidence type="ECO:0000256" key="6">
    <source>
        <dbReference type="ARBA" id="ARBA00023163"/>
    </source>
</evidence>
<feature type="compositionally biased region" description="Polar residues" evidence="8">
    <location>
        <begin position="1178"/>
        <end position="1196"/>
    </location>
</feature>
<feature type="compositionally biased region" description="Basic and acidic residues" evidence="8">
    <location>
        <begin position="506"/>
        <end position="519"/>
    </location>
</feature>
<keyword evidence="11" id="KW-1185">Reference proteome</keyword>
<dbReference type="STRING" id="3827.A0A1S2YK32"/>
<evidence type="ECO:0000313" key="11">
    <source>
        <dbReference type="Proteomes" id="UP000087171"/>
    </source>
</evidence>
<feature type="compositionally biased region" description="Basic and acidic residues" evidence="8">
    <location>
        <begin position="378"/>
        <end position="407"/>
    </location>
</feature>
<dbReference type="PANTHER" id="PTHR12550:SF70">
    <property type="entry name" value="JIL-1 ANCHORING AND STABILIZING PROTEIN, ISOFORM A"/>
    <property type="match status" value="1"/>
</dbReference>
<feature type="compositionally biased region" description="Basic and acidic residues" evidence="8">
    <location>
        <begin position="292"/>
        <end position="308"/>
    </location>
</feature>
<dbReference type="PROSITE" id="PS51391">
    <property type="entry name" value="CID"/>
    <property type="match status" value="1"/>
</dbReference>
<feature type="compositionally biased region" description="Basic and acidic residues" evidence="8">
    <location>
        <begin position="248"/>
        <end position="257"/>
    </location>
</feature>
<feature type="region of interest" description="Disordered" evidence="8">
    <location>
        <begin position="795"/>
        <end position="814"/>
    </location>
</feature>
<feature type="compositionally biased region" description="Polar residues" evidence="8">
    <location>
        <begin position="227"/>
        <end position="237"/>
    </location>
</feature>
<dbReference type="SMART" id="SM00582">
    <property type="entry name" value="RPR"/>
    <property type="match status" value="1"/>
</dbReference>
<dbReference type="InterPro" id="IPR008942">
    <property type="entry name" value="ENTH_VHS"/>
</dbReference>
<dbReference type="SMART" id="SM00293">
    <property type="entry name" value="PWWP"/>
    <property type="match status" value="1"/>
</dbReference>
<dbReference type="Gene3D" id="2.30.30.140">
    <property type="match status" value="1"/>
</dbReference>
<evidence type="ECO:0000259" key="9">
    <source>
        <dbReference type="PROSITE" id="PS50812"/>
    </source>
</evidence>
<dbReference type="GO" id="GO:0006397">
    <property type="term" value="P:mRNA processing"/>
    <property type="evidence" value="ECO:0007669"/>
    <property type="project" value="UniProtKB-KW"/>
</dbReference>
<dbReference type="Proteomes" id="UP000087171">
    <property type="component" value="Chromosome Ca6"/>
</dbReference>
<gene>
    <name evidence="12" type="primary">LOC101503645</name>
</gene>
<sequence>MPPARRRGANKAKANGHLRLGDLVLAKVKGFPAWPAKISNPEDWEKAPDPKKYFVQFFGTKEIAFVAAPDIQVFTSEYKNKLSSRLQGKTKYFAQAVKEICAAFDENEKQKASGDDTDDSRIGSEAPPVDEAVGNPKDTFDAVTSSEEKDNIHVSNIGSNLENCKQKTRERGSLDEKLTESGRPNESSSVSSPLVKGKLSTGSEIKKNSSKSTLKGASNVHDFGQHDNGNSVLTNGSKPRKLITGSKRRSEATDDINKIGGSSTGTLLKVGSSTGSVDLSRSGETFNKTGRKGKDAPAVKTDSPDTLKPDLNGNTGEKNKNLISKKASLEVKNELQEIMLNAEEADGKNSVMGKKNQVHAKHNVGANESFHATKKLKRMDAKDDLTSGHIQKDVKRSTSNSKTEKSLPSRGQICVVGSDDSVRELLPMTKQHSQVQKTMPDSDRIAPDEKKEWSILKPKDDTKNATAKQVQKKRRAVCLYEDDDDVPKTPVHGGAAKNTKSPFASEVKKGNNAHSEKSDAAQLTHINSSELEDTLLKDSPSLFHNDPSSMKLPEKEKADEVIPVHVPHSNDKLDLKQFPSKVAKVSSASPVKSPQPVPATTKSNAERSKSSKPLLKASSNATIHKKADNGSSKSLHNLNSSQNQVSAHKKKLTSSAEISKNTTKTLPQAAEVAVSVVGSKEPDALHVDRLEEGVEERSNLYTGSGTPETAKTMKHLIAAAQAKWKQSHSQYLLSGIHNVQGGTPSPSTVQPFLSVSSNIIQTDVQGVYEHATSASPPTNEYHSASQNQLDADEIEERRTGSVQRGPGGSLSGGTEAAVARDAFEGMIETLSRTKESIGRATRLAIDCAKYGIANEVVELLIRKLENETSFHRKVDLFFLVDSITQCSHNQKGIAGASYIPTVQAALPRLLGAAAPPGASARENRRQCHKVLRLWLERKILPESIIRRYMDEIGVSNDDITVSFNFRRPSRAERSVDDPIREMEGMLVDEYGSNATFQLPGFISCHAFDEDEDEEDLQINSCTDPYGTSPADPSPKFGGSETYTVTPNDKRHCILEDVDGELEMEDVSGHPKDDRPVFLNSSDETDMLLQSSNKNSNPISIISEEILATPEGSPPLPLDSPPPLPPLPSSPPPPPPPSSPSPPPPPPPTILQPPPLPLSSSAPSVSLVPQSSGLARPSHVSQSLMPPQSSYQSSPKLAYQQNLPHDFSGANSGNQIVQMAGSSFSGGHSNAVVKNELFPQPSVFALASGCSSQEPSGFNSSRQLEYGQNDVYLNAQVHQPNHQFQQGNTPYAQRLAHPAPPQNPSNQFSYPNHTVQQHLPHAFHPPFPLPSLPDGLRQFVADEQWRISSTNNQHQNGVWRGVNPSCPGPPFGQEGFRPPLERPPLSNGGFQRAISSNLPSASVSGHGVPQTLPYRPDIP</sequence>
<feature type="compositionally biased region" description="Polar residues" evidence="8">
    <location>
        <begin position="182"/>
        <end position="192"/>
    </location>
</feature>
<feature type="region of interest" description="Disordered" evidence="8">
    <location>
        <begin position="1372"/>
        <end position="1418"/>
    </location>
</feature>
<dbReference type="KEGG" id="cam:101503645"/>
<reference evidence="12" key="2">
    <citation type="submission" date="2025-08" db="UniProtKB">
        <authorList>
            <consortium name="RefSeq"/>
        </authorList>
    </citation>
    <scope>IDENTIFICATION</scope>
    <source>
        <tissue evidence="12">Etiolated seedlings</tissue>
    </source>
</reference>
<evidence type="ECO:0000256" key="7">
    <source>
        <dbReference type="ARBA" id="ARBA00023242"/>
    </source>
</evidence>
<evidence type="ECO:0000256" key="1">
    <source>
        <dbReference type="ARBA" id="ARBA00004123"/>
    </source>
</evidence>
<keyword evidence="3" id="KW-0507">mRNA processing</keyword>
<feature type="compositionally biased region" description="Pro residues" evidence="8">
    <location>
        <begin position="1111"/>
        <end position="1156"/>
    </location>
</feature>
<feature type="compositionally biased region" description="Basic and acidic residues" evidence="8">
    <location>
        <begin position="107"/>
        <end position="122"/>
    </location>
</feature>
<keyword evidence="5" id="KW-0287">Flowering</keyword>
<dbReference type="SUPFAM" id="SSF63748">
    <property type="entry name" value="Tudor/PWWP/MBT"/>
    <property type="match status" value="1"/>
</dbReference>
<feature type="compositionally biased region" description="Low complexity" evidence="8">
    <location>
        <begin position="579"/>
        <end position="594"/>
    </location>
</feature>
<dbReference type="Gene3D" id="1.25.40.90">
    <property type="match status" value="1"/>
</dbReference>
<evidence type="ECO:0000256" key="4">
    <source>
        <dbReference type="ARBA" id="ARBA00023015"/>
    </source>
</evidence>
<feature type="compositionally biased region" description="Basic and acidic residues" evidence="8">
    <location>
        <begin position="440"/>
        <end position="463"/>
    </location>
</feature>